<dbReference type="EMBL" id="HBJA01093268">
    <property type="protein sequence ID" value="CAE0821217.1"/>
    <property type="molecule type" value="Transcribed_RNA"/>
</dbReference>
<feature type="region of interest" description="Disordered" evidence="1">
    <location>
        <begin position="1"/>
        <end position="28"/>
    </location>
</feature>
<reference evidence="2" key="1">
    <citation type="submission" date="2021-01" db="EMBL/GenBank/DDBJ databases">
        <authorList>
            <person name="Corre E."/>
            <person name="Pelletier E."/>
            <person name="Niang G."/>
            <person name="Scheremetjew M."/>
            <person name="Finn R."/>
            <person name="Kale V."/>
            <person name="Holt S."/>
            <person name="Cochrane G."/>
            <person name="Meng A."/>
            <person name="Brown T."/>
            <person name="Cohen L."/>
        </authorList>
    </citation>
    <scope>NUCLEOTIDE SEQUENCE</scope>
    <source>
        <strain evidence="2">CCMP1594</strain>
    </source>
</reference>
<accession>A0A7S4G0H6</accession>
<name>A0A7S4G0H6_9EUGL</name>
<proteinExistence type="predicted"/>
<evidence type="ECO:0000256" key="1">
    <source>
        <dbReference type="SAM" id="MobiDB-lite"/>
    </source>
</evidence>
<evidence type="ECO:0000313" key="2">
    <source>
        <dbReference type="EMBL" id="CAE0821217.1"/>
    </source>
</evidence>
<sequence>MAREQHAHDLLGPPTPLGHRMGQGPLQHVASPRPLEARVIPAPSHNSAHTNAPNDGSGFVADEIPVPFCLRASERGRAMEGCLMFLGAKPIRSSADLRALQPEGHLLK</sequence>
<dbReference type="AlphaFoldDB" id="A0A7S4G0H6"/>
<organism evidence="2">
    <name type="scientific">Eutreptiella gymnastica</name>
    <dbReference type="NCBI Taxonomy" id="73025"/>
    <lineage>
        <taxon>Eukaryota</taxon>
        <taxon>Discoba</taxon>
        <taxon>Euglenozoa</taxon>
        <taxon>Euglenida</taxon>
        <taxon>Spirocuta</taxon>
        <taxon>Euglenophyceae</taxon>
        <taxon>Eutreptiales</taxon>
        <taxon>Eutreptiaceae</taxon>
        <taxon>Eutreptiella</taxon>
    </lineage>
</organism>
<gene>
    <name evidence="2" type="ORF">EGYM00163_LOCUS32389</name>
</gene>
<protein>
    <submittedName>
        <fullName evidence="2">Uncharacterized protein</fullName>
    </submittedName>
</protein>